<keyword evidence="3" id="KW-0274">FAD</keyword>
<dbReference type="Pfam" id="PF00890">
    <property type="entry name" value="FAD_binding_2"/>
    <property type="match status" value="1"/>
</dbReference>
<dbReference type="InterPro" id="IPR000172">
    <property type="entry name" value="GMC_OxRdtase_N"/>
</dbReference>
<dbReference type="Proteomes" id="UP000058114">
    <property type="component" value="Chromosome"/>
</dbReference>
<protein>
    <recommendedName>
        <fullName evidence="9">GMC family oxidoreductase</fullName>
    </recommendedName>
</protein>
<comment type="similarity">
    <text evidence="1">Belongs to the GMC oxidoreductase family.</text>
</comment>
<evidence type="ECO:0000313" key="8">
    <source>
        <dbReference type="Proteomes" id="UP000058114"/>
    </source>
</evidence>
<evidence type="ECO:0000256" key="4">
    <source>
        <dbReference type="ARBA" id="ARBA00023002"/>
    </source>
</evidence>
<evidence type="ECO:0000256" key="1">
    <source>
        <dbReference type="ARBA" id="ARBA00010790"/>
    </source>
</evidence>
<gene>
    <name evidence="7" type="ORF">WL1483_3862</name>
</gene>
<evidence type="ECO:0000259" key="5">
    <source>
        <dbReference type="Pfam" id="PF00732"/>
    </source>
</evidence>
<dbReference type="GO" id="GO:0016614">
    <property type="term" value="F:oxidoreductase activity, acting on CH-OH group of donors"/>
    <property type="evidence" value="ECO:0007669"/>
    <property type="project" value="InterPro"/>
</dbReference>
<evidence type="ECO:0008006" key="9">
    <source>
        <dbReference type="Google" id="ProtNLM"/>
    </source>
</evidence>
<dbReference type="Pfam" id="PF00732">
    <property type="entry name" value="GMC_oxred_N"/>
    <property type="match status" value="1"/>
</dbReference>
<dbReference type="PATRIC" id="fig|652.5.peg.1256"/>
<proteinExistence type="inferred from homology"/>
<organism evidence="7 8">
    <name type="scientific">Aeromonas schubertii</name>
    <dbReference type="NCBI Taxonomy" id="652"/>
    <lineage>
        <taxon>Bacteria</taxon>
        <taxon>Pseudomonadati</taxon>
        <taxon>Pseudomonadota</taxon>
        <taxon>Gammaproteobacteria</taxon>
        <taxon>Aeromonadales</taxon>
        <taxon>Aeromonadaceae</taxon>
        <taxon>Aeromonas</taxon>
    </lineage>
</organism>
<dbReference type="PANTHER" id="PTHR46056:SF12">
    <property type="entry name" value="LONG-CHAIN-ALCOHOL OXIDASE"/>
    <property type="match status" value="1"/>
</dbReference>
<dbReference type="InterPro" id="IPR003953">
    <property type="entry name" value="FAD-dep_OxRdtase_2_FAD-bd"/>
</dbReference>
<dbReference type="AlphaFoldDB" id="A0A0S2SNH0"/>
<dbReference type="PRINTS" id="PR00411">
    <property type="entry name" value="PNDRDTASEI"/>
</dbReference>
<dbReference type="EMBL" id="CP013067">
    <property type="protein sequence ID" value="ALP43281.1"/>
    <property type="molecule type" value="Genomic_DNA"/>
</dbReference>
<evidence type="ECO:0000256" key="2">
    <source>
        <dbReference type="ARBA" id="ARBA00022630"/>
    </source>
</evidence>
<keyword evidence="4" id="KW-0560">Oxidoreductase</keyword>
<evidence type="ECO:0000256" key="3">
    <source>
        <dbReference type="ARBA" id="ARBA00022827"/>
    </source>
</evidence>
<accession>A0A0S2SNH0</accession>
<dbReference type="KEGG" id="asr:WL1483_3862"/>
<dbReference type="GO" id="GO:0050660">
    <property type="term" value="F:flavin adenine dinucleotide binding"/>
    <property type="evidence" value="ECO:0007669"/>
    <property type="project" value="InterPro"/>
</dbReference>
<dbReference type="Gene3D" id="3.50.50.60">
    <property type="entry name" value="FAD/NAD(P)-binding domain"/>
    <property type="match status" value="1"/>
</dbReference>
<dbReference type="SUPFAM" id="SSF51905">
    <property type="entry name" value="FAD/NAD(P)-binding domain"/>
    <property type="match status" value="1"/>
</dbReference>
<dbReference type="RefSeq" id="WP_060584810.1">
    <property type="nucleotide sequence ID" value="NZ_CP013067.1"/>
</dbReference>
<keyword evidence="2" id="KW-0285">Flavoprotein</keyword>
<feature type="domain" description="Glucose-methanol-choline oxidoreductase N-terminal" evidence="5">
    <location>
        <begin position="105"/>
        <end position="246"/>
    </location>
</feature>
<evidence type="ECO:0000259" key="6">
    <source>
        <dbReference type="Pfam" id="PF00890"/>
    </source>
</evidence>
<reference evidence="7 8" key="2">
    <citation type="journal article" date="2016" name="Genome Announc.">
        <title>Complete Genome Sequence of the Highly Virulent Aeromonas schubertii Strain WL1483, Isolated from Diseased Snakehead Fish (Channa argus) in China.</title>
        <authorList>
            <person name="Liu L."/>
            <person name="Li N."/>
            <person name="Zhang D."/>
            <person name="Fu X."/>
            <person name="Shi C."/>
            <person name="Lin Q."/>
            <person name="Hao G."/>
        </authorList>
    </citation>
    <scope>NUCLEOTIDE SEQUENCE [LARGE SCALE GENOMIC DNA]</scope>
    <source>
        <strain evidence="7 8">WL1483</strain>
    </source>
</reference>
<sequence length="425" mass="45334">MKVDAIVVGSGPGGASVALPLAREGARVLVLERGQAPKQCGTFSRLLPMACIPGQSSFISKDGMLIMRALTPGGSGFINYATAGDPPLSLFRRHGIDLAQDLAAVRAELPIAPLKASLIGPRARLLREAALALKLPWQAQEKLIEQANCRSDCHRCTYGCPFQAKWHPGLWVQEAVRLGARLETGARVERVIERQGRAVGVRYRQGGRWQEAWANRVIVAAGGLGSPAILRRSGLTEVGESLFVDPVLAVMGELPTAPGSGREFPMVFGLHAPEQGYLLTDLALPAPLLHLFAAQVGRRIDPHRSLCLMVKGRDSLTGRVGPLEWPVKSLSGQDKQVLAIGRQQAEAILCQAGATRLVCSHPFAAHPGGSVALGGHLDEGLETRLRGLHLCDASLIPEPWGLPPTLPLLTLGRYLGRRLGKGGAP</sequence>
<reference evidence="8" key="1">
    <citation type="submission" date="2015-10" db="EMBL/GenBank/DDBJ databases">
        <title>Complete Genome Sequence of Aeromonas schubertii strain WL1483.</title>
        <authorList>
            <person name="Liu L."/>
        </authorList>
    </citation>
    <scope>NUCLEOTIDE SEQUENCE [LARGE SCALE GENOMIC DNA]</scope>
    <source>
        <strain evidence="8">WL1483</strain>
    </source>
</reference>
<dbReference type="InterPro" id="IPR036188">
    <property type="entry name" value="FAD/NAD-bd_sf"/>
</dbReference>
<feature type="domain" description="FAD-dependent oxidoreductase 2 FAD-binding" evidence="6">
    <location>
        <begin position="4"/>
        <end position="36"/>
    </location>
</feature>
<evidence type="ECO:0000313" key="7">
    <source>
        <dbReference type="EMBL" id="ALP43281.1"/>
    </source>
</evidence>
<dbReference type="PANTHER" id="PTHR46056">
    <property type="entry name" value="LONG-CHAIN-ALCOHOL OXIDASE"/>
    <property type="match status" value="1"/>
</dbReference>
<name>A0A0S2SNH0_9GAMM</name>